<sequence length="334" mass="37102">MHVLFILLACSCRNVSFKQELDQTINADARGPAAFCCCHGLLLPHCCLRLHVFAFLAVHGFFYEPCHLVPRDIVVDLQSNAPVRAGISAVGRLLCEERPADHRHAGAYALQRRVPPRVRQEQPGGRMRQDLFLRAPAEEEPSLSRLRVELLRQHSLLARDEVRPDDPQERPAAVRQPPRELGELSRRHDRDAAEVDVHDRAGPLGIQPPEAARVLLPEVPADRGRVGTDHVSGEREKRADGVDAREDAAQRAHDVLLQRVERVDDDPLRAARVLGLPAVEVDHELVRVRRADEAGHVSQTDAPHPGHPVEHRVQVPVGQVALICSLSVARSLCP</sequence>
<reference evidence="3" key="1">
    <citation type="journal article" date="2009" name="Science">
        <title>The B73 maize genome: complexity, diversity, and dynamics.</title>
        <authorList>
            <person name="Schnable P.S."/>
            <person name="Ware D."/>
            <person name="Fulton R.S."/>
            <person name="Stein J.C."/>
            <person name="Wei F."/>
            <person name="Pasternak S."/>
            <person name="Liang C."/>
            <person name="Zhang J."/>
            <person name="Fulton L."/>
            <person name="Graves T.A."/>
            <person name="Minx P."/>
            <person name="Reily A.D."/>
            <person name="Courtney L."/>
            <person name="Kruchowski S.S."/>
            <person name="Tomlinson C."/>
            <person name="Strong C."/>
            <person name="Delehaunty K."/>
            <person name="Fronick C."/>
            <person name="Courtney B."/>
            <person name="Rock S.M."/>
            <person name="Belter E."/>
            <person name="Du F."/>
            <person name="Kim K."/>
            <person name="Abbott R.M."/>
            <person name="Cotton M."/>
            <person name="Levy A."/>
            <person name="Marchetto P."/>
            <person name="Ochoa K."/>
            <person name="Jackson S.M."/>
            <person name="Gillam B."/>
            <person name="Chen W."/>
            <person name="Yan L."/>
            <person name="Higginbotham J."/>
            <person name="Cardenas M."/>
            <person name="Waligorski J."/>
            <person name="Applebaum E."/>
            <person name="Phelps L."/>
            <person name="Falcone J."/>
            <person name="Kanchi K."/>
            <person name="Thane T."/>
            <person name="Scimone A."/>
            <person name="Thane N."/>
            <person name="Henke J."/>
            <person name="Wang T."/>
            <person name="Ruppert J."/>
            <person name="Shah N."/>
            <person name="Rotter K."/>
            <person name="Hodges J."/>
            <person name="Ingenthron E."/>
            <person name="Cordes M."/>
            <person name="Kohlberg S."/>
            <person name="Sgro J."/>
            <person name="Delgado B."/>
            <person name="Mead K."/>
            <person name="Chinwalla A."/>
            <person name="Leonard S."/>
            <person name="Crouse K."/>
            <person name="Collura K."/>
            <person name="Kudrna D."/>
            <person name="Currie J."/>
            <person name="He R."/>
            <person name="Angelova A."/>
            <person name="Rajasekar S."/>
            <person name="Mueller T."/>
            <person name="Lomeli R."/>
            <person name="Scara G."/>
            <person name="Ko A."/>
            <person name="Delaney K."/>
            <person name="Wissotski M."/>
            <person name="Lopez G."/>
            <person name="Campos D."/>
            <person name="Braidotti M."/>
            <person name="Ashley E."/>
            <person name="Golser W."/>
            <person name="Kim H."/>
            <person name="Lee S."/>
            <person name="Lin J."/>
            <person name="Dujmic Z."/>
            <person name="Kim W."/>
            <person name="Talag J."/>
            <person name="Zuccolo A."/>
            <person name="Fan C."/>
            <person name="Sebastian A."/>
            <person name="Kramer M."/>
            <person name="Spiegel L."/>
            <person name="Nascimento L."/>
            <person name="Zutavern T."/>
            <person name="Miller B."/>
            <person name="Ambroise C."/>
            <person name="Muller S."/>
            <person name="Spooner W."/>
            <person name="Narechania A."/>
            <person name="Ren L."/>
            <person name="Wei S."/>
            <person name="Kumari S."/>
            <person name="Faga B."/>
            <person name="Levy M.J."/>
            <person name="McMahan L."/>
            <person name="Van Buren P."/>
            <person name="Vaughn M.W."/>
            <person name="Ying K."/>
            <person name="Yeh C.-T."/>
            <person name="Emrich S.J."/>
            <person name="Jia Y."/>
            <person name="Kalyanaraman A."/>
            <person name="Hsia A.-P."/>
            <person name="Barbazuk W.B."/>
            <person name="Baucom R.S."/>
            <person name="Brutnell T.P."/>
            <person name="Carpita N.C."/>
            <person name="Chaparro C."/>
            <person name="Chia J.-M."/>
            <person name="Deragon J.-M."/>
            <person name="Estill J.C."/>
            <person name="Fu Y."/>
            <person name="Jeddeloh J.A."/>
            <person name="Han Y."/>
            <person name="Lee H."/>
            <person name="Li P."/>
            <person name="Lisch D.R."/>
            <person name="Liu S."/>
            <person name="Liu Z."/>
            <person name="Nagel D.H."/>
            <person name="McCann M.C."/>
            <person name="SanMiguel P."/>
            <person name="Myers A.M."/>
            <person name="Nettleton D."/>
            <person name="Nguyen J."/>
            <person name="Penning B.W."/>
            <person name="Ponnala L."/>
            <person name="Schneider K.L."/>
            <person name="Schwartz D.C."/>
            <person name="Sharma A."/>
            <person name="Soderlund C."/>
            <person name="Springer N.M."/>
            <person name="Sun Q."/>
            <person name="Wang H."/>
            <person name="Waterman M."/>
            <person name="Westerman R."/>
            <person name="Wolfgruber T.K."/>
            <person name="Yang L."/>
            <person name="Yu Y."/>
            <person name="Zhang L."/>
            <person name="Zhou S."/>
            <person name="Zhu Q."/>
            <person name="Bennetzen J.L."/>
            <person name="Dawe R.K."/>
            <person name="Jiang J."/>
            <person name="Jiang N."/>
            <person name="Presting G.G."/>
            <person name="Wessler S.R."/>
            <person name="Aluru S."/>
            <person name="Martienssen R.A."/>
            <person name="Clifton S.W."/>
            <person name="McCombie W.R."/>
            <person name="Wing R.A."/>
            <person name="Wilson R.K."/>
        </authorList>
    </citation>
    <scope>NUCLEOTIDE SEQUENCE [LARGE SCALE GENOMIC DNA]</scope>
    <source>
        <strain evidence="3">cv. B73</strain>
    </source>
</reference>
<dbReference type="FunCoup" id="A0A804NXN9">
    <property type="interactions" value="1111"/>
</dbReference>
<feature type="region of interest" description="Disordered" evidence="1">
    <location>
        <begin position="159"/>
        <end position="193"/>
    </location>
</feature>
<evidence type="ECO:0000313" key="2">
    <source>
        <dbReference type="EnsemblPlants" id="Zm00001eb194090_P001"/>
    </source>
</evidence>
<reference evidence="2" key="2">
    <citation type="submission" date="2019-07" db="EMBL/GenBank/DDBJ databases">
        <authorList>
            <person name="Seetharam A."/>
            <person name="Woodhouse M."/>
            <person name="Cannon E."/>
        </authorList>
    </citation>
    <scope>NUCLEOTIDE SEQUENCE [LARGE SCALE GENOMIC DNA]</scope>
    <source>
        <strain evidence="2">cv. B73</strain>
    </source>
</reference>
<dbReference type="AlphaFoldDB" id="A0A804NXN9"/>
<dbReference type="Gramene" id="Zm00001eb194090_T001">
    <property type="protein sequence ID" value="Zm00001eb194090_P001"/>
    <property type="gene ID" value="Zm00001eb194090"/>
</dbReference>
<name>A0A804NXN9_MAIZE</name>
<feature type="region of interest" description="Disordered" evidence="1">
    <location>
        <begin position="223"/>
        <end position="247"/>
    </location>
</feature>
<proteinExistence type="predicted"/>
<protein>
    <submittedName>
        <fullName evidence="2">Uncharacterized protein</fullName>
    </submittedName>
</protein>
<accession>A0A804NXN9</accession>
<feature type="compositionally biased region" description="Basic and acidic residues" evidence="1">
    <location>
        <begin position="177"/>
        <end position="193"/>
    </location>
</feature>
<dbReference type="InParanoid" id="A0A804NXN9"/>
<reference evidence="2" key="3">
    <citation type="submission" date="2021-05" db="UniProtKB">
        <authorList>
            <consortium name="EnsemblPlants"/>
        </authorList>
    </citation>
    <scope>IDENTIFICATION</scope>
    <source>
        <strain evidence="2">cv. B73</strain>
    </source>
</reference>
<dbReference type="EnsemblPlants" id="Zm00001eb194090_T001">
    <property type="protein sequence ID" value="Zm00001eb194090_P001"/>
    <property type="gene ID" value="Zm00001eb194090"/>
</dbReference>
<evidence type="ECO:0000313" key="3">
    <source>
        <dbReference type="Proteomes" id="UP000007305"/>
    </source>
</evidence>
<keyword evidence="3" id="KW-1185">Reference proteome</keyword>
<organism evidence="2 3">
    <name type="scientific">Zea mays</name>
    <name type="common">Maize</name>
    <dbReference type="NCBI Taxonomy" id="4577"/>
    <lineage>
        <taxon>Eukaryota</taxon>
        <taxon>Viridiplantae</taxon>
        <taxon>Streptophyta</taxon>
        <taxon>Embryophyta</taxon>
        <taxon>Tracheophyta</taxon>
        <taxon>Spermatophyta</taxon>
        <taxon>Magnoliopsida</taxon>
        <taxon>Liliopsida</taxon>
        <taxon>Poales</taxon>
        <taxon>Poaceae</taxon>
        <taxon>PACMAD clade</taxon>
        <taxon>Panicoideae</taxon>
        <taxon>Andropogonodae</taxon>
        <taxon>Andropogoneae</taxon>
        <taxon>Tripsacinae</taxon>
        <taxon>Zea</taxon>
    </lineage>
</organism>
<feature type="compositionally biased region" description="Basic and acidic residues" evidence="1">
    <location>
        <begin position="159"/>
        <end position="169"/>
    </location>
</feature>
<evidence type="ECO:0000256" key="1">
    <source>
        <dbReference type="SAM" id="MobiDB-lite"/>
    </source>
</evidence>
<dbReference type="Proteomes" id="UP000007305">
    <property type="component" value="Chromosome 4"/>
</dbReference>